<name>A0AAV2DJS7_9ROSI</name>
<keyword evidence="2" id="KW-0677">Repeat</keyword>
<dbReference type="InterPro" id="IPR002902">
    <property type="entry name" value="GNK2"/>
</dbReference>
<evidence type="ECO:0000256" key="2">
    <source>
        <dbReference type="ARBA" id="ARBA00022737"/>
    </source>
</evidence>
<dbReference type="AlphaFoldDB" id="A0AAV2DJS7"/>
<evidence type="ECO:0000256" key="1">
    <source>
        <dbReference type="ARBA" id="ARBA00022729"/>
    </source>
</evidence>
<proteinExistence type="predicted"/>
<reference evidence="5 6" key="1">
    <citation type="submission" date="2024-04" db="EMBL/GenBank/DDBJ databases">
        <authorList>
            <person name="Fracassetti M."/>
        </authorList>
    </citation>
    <scope>NUCLEOTIDE SEQUENCE [LARGE SCALE GENOMIC DNA]</scope>
</reference>
<dbReference type="Proteomes" id="UP001497516">
    <property type="component" value="Chromosome 3"/>
</dbReference>
<feature type="chain" id="PRO_5043573035" description="Gnk2-homologous domain-containing protein" evidence="3">
    <location>
        <begin position="30"/>
        <end position="138"/>
    </location>
</feature>
<accession>A0AAV2DJS7</accession>
<keyword evidence="1 3" id="KW-0732">Signal</keyword>
<organism evidence="5 6">
    <name type="scientific">Linum trigynum</name>
    <dbReference type="NCBI Taxonomy" id="586398"/>
    <lineage>
        <taxon>Eukaryota</taxon>
        <taxon>Viridiplantae</taxon>
        <taxon>Streptophyta</taxon>
        <taxon>Embryophyta</taxon>
        <taxon>Tracheophyta</taxon>
        <taxon>Spermatophyta</taxon>
        <taxon>Magnoliopsida</taxon>
        <taxon>eudicotyledons</taxon>
        <taxon>Gunneridae</taxon>
        <taxon>Pentapetalae</taxon>
        <taxon>rosids</taxon>
        <taxon>fabids</taxon>
        <taxon>Malpighiales</taxon>
        <taxon>Linaceae</taxon>
        <taxon>Linum</taxon>
    </lineage>
</organism>
<evidence type="ECO:0000313" key="5">
    <source>
        <dbReference type="EMBL" id="CAL1374136.1"/>
    </source>
</evidence>
<evidence type="ECO:0000313" key="6">
    <source>
        <dbReference type="Proteomes" id="UP001497516"/>
    </source>
</evidence>
<gene>
    <name evidence="5" type="ORF">LTRI10_LOCUS16023</name>
</gene>
<keyword evidence="6" id="KW-1185">Reference proteome</keyword>
<feature type="signal peptide" evidence="3">
    <location>
        <begin position="1"/>
        <end position="29"/>
    </location>
</feature>
<dbReference type="Gene3D" id="3.30.430.20">
    <property type="entry name" value="Gnk2 domain, C-X8-C-X2-C motif"/>
    <property type="match status" value="1"/>
</dbReference>
<evidence type="ECO:0000256" key="3">
    <source>
        <dbReference type="SAM" id="SignalP"/>
    </source>
</evidence>
<dbReference type="EMBL" id="OZ034816">
    <property type="protein sequence ID" value="CAL1374136.1"/>
    <property type="molecule type" value="Genomic_DNA"/>
</dbReference>
<sequence length="138" mass="14404">MQRRAITSPALMMLQVVTVIIFMFLMTRADVAVMDDGLCTGVKISDDGTHAAYVAHVLSELATVTPTTPRLEDITTFPGNGVSGSVMGVATCSDPNDPDLCASCLSGLQQLIFGSCSNRAGGYVDSDDCSMGFATPMG</sequence>
<feature type="domain" description="Gnk2-homologous" evidence="4">
    <location>
        <begin position="32"/>
        <end position="138"/>
    </location>
</feature>
<evidence type="ECO:0000259" key="4">
    <source>
        <dbReference type="PROSITE" id="PS51473"/>
    </source>
</evidence>
<dbReference type="PROSITE" id="PS51473">
    <property type="entry name" value="GNK2"/>
    <property type="match status" value="1"/>
</dbReference>
<protein>
    <recommendedName>
        <fullName evidence="4">Gnk2-homologous domain-containing protein</fullName>
    </recommendedName>
</protein>
<dbReference type="InterPro" id="IPR038408">
    <property type="entry name" value="GNK2_sf"/>
</dbReference>